<feature type="region of interest" description="Disordered" evidence="1">
    <location>
        <begin position="1"/>
        <end position="24"/>
    </location>
</feature>
<reference evidence="2 3" key="1">
    <citation type="submission" date="2024-12" db="EMBL/GenBank/DDBJ databases">
        <title>Forecasting of Potato common scab and diversities of Pathogenic streptomyces spp. in china.</title>
        <authorList>
            <person name="Handique U."/>
            <person name="Wu J."/>
        </authorList>
    </citation>
    <scope>NUCLEOTIDE SEQUENCE [LARGE SCALE GENOMIC DNA]</scope>
    <source>
        <strain evidence="2 3">ZRIMU1530</strain>
    </source>
</reference>
<name>A0ABW9IB78_9ACTN</name>
<dbReference type="RefSeq" id="WP_409134967.1">
    <property type="nucleotide sequence ID" value="NZ_JBJVNI010000267.1"/>
</dbReference>
<keyword evidence="3" id="KW-1185">Reference proteome</keyword>
<evidence type="ECO:0000313" key="2">
    <source>
        <dbReference type="EMBL" id="MFM9616223.1"/>
    </source>
</evidence>
<accession>A0ABW9IB78</accession>
<evidence type="ECO:0000313" key="3">
    <source>
        <dbReference type="Proteomes" id="UP001631957"/>
    </source>
</evidence>
<evidence type="ECO:0000256" key="1">
    <source>
        <dbReference type="SAM" id="MobiDB-lite"/>
    </source>
</evidence>
<dbReference type="Proteomes" id="UP001631957">
    <property type="component" value="Unassembled WGS sequence"/>
</dbReference>
<organism evidence="2 3">
    <name type="scientific">Streptomyces niveiscabiei</name>
    <dbReference type="NCBI Taxonomy" id="164115"/>
    <lineage>
        <taxon>Bacteria</taxon>
        <taxon>Bacillati</taxon>
        <taxon>Actinomycetota</taxon>
        <taxon>Actinomycetes</taxon>
        <taxon>Kitasatosporales</taxon>
        <taxon>Streptomycetaceae</taxon>
        <taxon>Streptomyces</taxon>
    </lineage>
</organism>
<proteinExistence type="predicted"/>
<protein>
    <submittedName>
        <fullName evidence="2">Uncharacterized protein</fullName>
    </submittedName>
</protein>
<feature type="non-terminal residue" evidence="2">
    <location>
        <position position="1"/>
    </location>
</feature>
<dbReference type="EMBL" id="JBJVNI010000267">
    <property type="protein sequence ID" value="MFM9616223.1"/>
    <property type="molecule type" value="Genomic_DNA"/>
</dbReference>
<gene>
    <name evidence="2" type="ORF">ACKI18_47655</name>
</gene>
<comment type="caution">
    <text evidence="2">The sequence shown here is derived from an EMBL/GenBank/DDBJ whole genome shotgun (WGS) entry which is preliminary data.</text>
</comment>
<sequence>RGAGPSGLRPEQRTAALRAPAAPAPRERLRLASLPALAFGQSAASAALQQRGVPRCARNTDWWYALRAHHQLECC</sequence>